<keyword evidence="3" id="KW-1003">Cell membrane</keyword>
<organism evidence="9 10">
    <name type="scientific">Acuticoccus mangrovi</name>
    <dbReference type="NCBI Taxonomy" id="2796142"/>
    <lineage>
        <taxon>Bacteria</taxon>
        <taxon>Pseudomonadati</taxon>
        <taxon>Pseudomonadota</taxon>
        <taxon>Alphaproteobacteria</taxon>
        <taxon>Hyphomicrobiales</taxon>
        <taxon>Amorphaceae</taxon>
        <taxon>Acuticoccus</taxon>
    </lineage>
</organism>
<dbReference type="RefSeq" id="WP_198881441.1">
    <property type="nucleotide sequence ID" value="NZ_JAEKJA010000005.1"/>
</dbReference>
<evidence type="ECO:0000256" key="3">
    <source>
        <dbReference type="ARBA" id="ARBA00022475"/>
    </source>
</evidence>
<comment type="similarity">
    <text evidence="7">Belongs to the binding-protein-dependent transport system permease family.</text>
</comment>
<dbReference type="CDD" id="cd06261">
    <property type="entry name" value="TM_PBP2"/>
    <property type="match status" value="1"/>
</dbReference>
<comment type="subcellular location">
    <subcellularLocation>
        <location evidence="1 7">Cell membrane</location>
        <topology evidence="1 7">Multi-pass membrane protein</topology>
    </subcellularLocation>
</comment>
<dbReference type="EMBL" id="JAEKJA010000005">
    <property type="protein sequence ID" value="MBJ3775556.1"/>
    <property type="molecule type" value="Genomic_DNA"/>
</dbReference>
<keyword evidence="4 7" id="KW-0812">Transmembrane</keyword>
<dbReference type="Gene3D" id="1.10.3720.10">
    <property type="entry name" value="MetI-like"/>
    <property type="match status" value="1"/>
</dbReference>
<evidence type="ECO:0000256" key="2">
    <source>
        <dbReference type="ARBA" id="ARBA00022448"/>
    </source>
</evidence>
<name>A0A934MH05_9HYPH</name>
<gene>
    <name evidence="9" type="ORF">JCR33_07670</name>
</gene>
<evidence type="ECO:0000313" key="10">
    <source>
        <dbReference type="Proteomes" id="UP000609531"/>
    </source>
</evidence>
<evidence type="ECO:0000256" key="1">
    <source>
        <dbReference type="ARBA" id="ARBA00004651"/>
    </source>
</evidence>
<keyword evidence="6 7" id="KW-0472">Membrane</keyword>
<dbReference type="PROSITE" id="PS50928">
    <property type="entry name" value="ABC_TM1"/>
    <property type="match status" value="1"/>
</dbReference>
<evidence type="ECO:0000256" key="5">
    <source>
        <dbReference type="ARBA" id="ARBA00022989"/>
    </source>
</evidence>
<feature type="transmembrane region" description="Helical" evidence="7">
    <location>
        <begin position="97"/>
        <end position="119"/>
    </location>
</feature>
<dbReference type="PANTHER" id="PTHR30151:SF0">
    <property type="entry name" value="ABC TRANSPORTER PERMEASE PROTEIN MJ0413-RELATED"/>
    <property type="match status" value="1"/>
</dbReference>
<feature type="transmembrane region" description="Helical" evidence="7">
    <location>
        <begin position="59"/>
        <end position="85"/>
    </location>
</feature>
<feature type="domain" description="ABC transmembrane type-1" evidence="8">
    <location>
        <begin position="59"/>
        <end position="239"/>
    </location>
</feature>
<proteinExistence type="inferred from homology"/>
<reference evidence="9" key="1">
    <citation type="submission" date="2020-12" db="EMBL/GenBank/DDBJ databases">
        <title>Bacterial taxonomy.</title>
        <authorList>
            <person name="Pan X."/>
        </authorList>
    </citation>
    <scope>NUCLEOTIDE SEQUENCE</scope>
    <source>
        <strain evidence="9">B2012</strain>
    </source>
</reference>
<dbReference type="Proteomes" id="UP000609531">
    <property type="component" value="Unassembled WGS sequence"/>
</dbReference>
<dbReference type="GO" id="GO:0005886">
    <property type="term" value="C:plasma membrane"/>
    <property type="evidence" value="ECO:0007669"/>
    <property type="project" value="UniProtKB-SubCell"/>
</dbReference>
<evidence type="ECO:0000259" key="8">
    <source>
        <dbReference type="PROSITE" id="PS50928"/>
    </source>
</evidence>
<keyword evidence="10" id="KW-1185">Reference proteome</keyword>
<feature type="transmembrane region" description="Helical" evidence="7">
    <location>
        <begin position="190"/>
        <end position="211"/>
    </location>
</feature>
<dbReference type="Pfam" id="PF00528">
    <property type="entry name" value="BPD_transp_1"/>
    <property type="match status" value="1"/>
</dbReference>
<evidence type="ECO:0000313" key="9">
    <source>
        <dbReference type="EMBL" id="MBJ3775556.1"/>
    </source>
</evidence>
<feature type="transmembrane region" description="Helical" evidence="7">
    <location>
        <begin position="223"/>
        <end position="245"/>
    </location>
</feature>
<feature type="transmembrane region" description="Helical" evidence="7">
    <location>
        <begin position="125"/>
        <end position="144"/>
    </location>
</feature>
<dbReference type="GO" id="GO:0055085">
    <property type="term" value="P:transmembrane transport"/>
    <property type="evidence" value="ECO:0007669"/>
    <property type="project" value="InterPro"/>
</dbReference>
<dbReference type="InterPro" id="IPR035906">
    <property type="entry name" value="MetI-like_sf"/>
</dbReference>
<sequence>MTLRRSSWALGLVSFVGLLAIWQAAVSAGLIGAYYVSSPIAVGEAFVAMLREGTIQRHFTASAISFLIAFAIATSAGVALGMAAGMFRTVERTLDPFVWFLYSTPAIALYPLFVAWLGFGRPTSVATAVMFALTPIYANTLTGVKNVSPQLMRMAHSFGARPMDLFVRIALPASVPLIVGGMQLGVGRALAGVLVAELFGANAGLGFSIAYNAQYMRTTKMMVFILLVIVCGLVLTRAMAAVSAMSDRWRT</sequence>
<evidence type="ECO:0000256" key="4">
    <source>
        <dbReference type="ARBA" id="ARBA00022692"/>
    </source>
</evidence>
<dbReference type="AlphaFoldDB" id="A0A934MH05"/>
<dbReference type="InterPro" id="IPR000515">
    <property type="entry name" value="MetI-like"/>
</dbReference>
<dbReference type="SUPFAM" id="SSF161098">
    <property type="entry name" value="MetI-like"/>
    <property type="match status" value="1"/>
</dbReference>
<protein>
    <submittedName>
        <fullName evidence="9">ABC transporter permease</fullName>
    </submittedName>
</protein>
<comment type="caution">
    <text evidence="9">The sequence shown here is derived from an EMBL/GenBank/DDBJ whole genome shotgun (WGS) entry which is preliminary data.</text>
</comment>
<dbReference type="PANTHER" id="PTHR30151">
    <property type="entry name" value="ALKANE SULFONATE ABC TRANSPORTER-RELATED, MEMBRANE SUBUNIT"/>
    <property type="match status" value="1"/>
</dbReference>
<evidence type="ECO:0000256" key="7">
    <source>
        <dbReference type="RuleBase" id="RU363032"/>
    </source>
</evidence>
<keyword evidence="5 7" id="KW-1133">Transmembrane helix</keyword>
<accession>A0A934MH05</accession>
<feature type="transmembrane region" description="Helical" evidence="7">
    <location>
        <begin position="165"/>
        <end position="184"/>
    </location>
</feature>
<evidence type="ECO:0000256" key="6">
    <source>
        <dbReference type="ARBA" id="ARBA00023136"/>
    </source>
</evidence>
<keyword evidence="2 7" id="KW-0813">Transport</keyword>